<accession>A9V752</accession>
<organism evidence="2 3">
    <name type="scientific">Monosiga brevicollis</name>
    <name type="common">Choanoflagellate</name>
    <dbReference type="NCBI Taxonomy" id="81824"/>
    <lineage>
        <taxon>Eukaryota</taxon>
        <taxon>Choanoflagellata</taxon>
        <taxon>Craspedida</taxon>
        <taxon>Salpingoecidae</taxon>
        <taxon>Monosiga</taxon>
    </lineage>
</organism>
<dbReference type="eggNOG" id="ENOG502SRS3">
    <property type="taxonomic scope" value="Eukaryota"/>
</dbReference>
<evidence type="ECO:0000256" key="1">
    <source>
        <dbReference type="SAM" id="Phobius"/>
    </source>
</evidence>
<reference evidence="2 3" key="1">
    <citation type="journal article" date="2008" name="Nature">
        <title>The genome of the choanoflagellate Monosiga brevicollis and the origin of metazoans.</title>
        <authorList>
            <consortium name="JGI Sequencing"/>
            <person name="King N."/>
            <person name="Westbrook M.J."/>
            <person name="Young S.L."/>
            <person name="Kuo A."/>
            <person name="Abedin M."/>
            <person name="Chapman J."/>
            <person name="Fairclough S."/>
            <person name="Hellsten U."/>
            <person name="Isogai Y."/>
            <person name="Letunic I."/>
            <person name="Marr M."/>
            <person name="Pincus D."/>
            <person name="Putnam N."/>
            <person name="Rokas A."/>
            <person name="Wright K.J."/>
            <person name="Zuzow R."/>
            <person name="Dirks W."/>
            <person name="Good M."/>
            <person name="Goodstein D."/>
            <person name="Lemons D."/>
            <person name="Li W."/>
            <person name="Lyons J.B."/>
            <person name="Morris A."/>
            <person name="Nichols S."/>
            <person name="Richter D.J."/>
            <person name="Salamov A."/>
            <person name="Bork P."/>
            <person name="Lim W.A."/>
            <person name="Manning G."/>
            <person name="Miller W.T."/>
            <person name="McGinnis W."/>
            <person name="Shapiro H."/>
            <person name="Tjian R."/>
            <person name="Grigoriev I.V."/>
            <person name="Rokhsar D."/>
        </authorList>
    </citation>
    <scope>NUCLEOTIDE SEQUENCE [LARGE SCALE GENOMIC DNA]</scope>
    <source>
        <strain evidence="3">MX1 / ATCC 50154</strain>
    </source>
</reference>
<feature type="transmembrane region" description="Helical" evidence="1">
    <location>
        <begin position="234"/>
        <end position="251"/>
    </location>
</feature>
<feature type="transmembrane region" description="Helical" evidence="1">
    <location>
        <begin position="183"/>
        <end position="204"/>
    </location>
</feature>
<dbReference type="InParanoid" id="A9V752"/>
<dbReference type="RefSeq" id="XP_001748565.1">
    <property type="nucleotide sequence ID" value="XM_001748513.1"/>
</dbReference>
<dbReference type="InterPro" id="IPR043745">
    <property type="entry name" value="DUF5690"/>
</dbReference>
<feature type="transmembrane region" description="Helical" evidence="1">
    <location>
        <begin position="104"/>
        <end position="123"/>
    </location>
</feature>
<dbReference type="Pfam" id="PF18943">
    <property type="entry name" value="DUF5690"/>
    <property type="match status" value="2"/>
</dbReference>
<protein>
    <submittedName>
        <fullName evidence="2">Uncharacterized protein</fullName>
    </submittedName>
</protein>
<keyword evidence="1" id="KW-0472">Membrane</keyword>
<keyword evidence="1" id="KW-1133">Transmembrane helix</keyword>
<dbReference type="AlphaFoldDB" id="A9V752"/>
<feature type="transmembrane region" description="Helical" evidence="1">
    <location>
        <begin position="135"/>
        <end position="155"/>
    </location>
</feature>
<feature type="transmembrane region" description="Helical" evidence="1">
    <location>
        <begin position="263"/>
        <end position="287"/>
    </location>
</feature>
<dbReference type="GeneID" id="5893806"/>
<dbReference type="KEGG" id="mbr:MONBRDRAFT_28081"/>
<feature type="transmembrane region" description="Helical" evidence="1">
    <location>
        <begin position="12"/>
        <end position="37"/>
    </location>
</feature>
<feature type="transmembrane region" description="Helical" evidence="1">
    <location>
        <begin position="57"/>
        <end position="83"/>
    </location>
</feature>
<dbReference type="EMBL" id="CH991564">
    <property type="protein sequence ID" value="EDQ86729.1"/>
    <property type="molecule type" value="Genomic_DNA"/>
</dbReference>
<dbReference type="Proteomes" id="UP000001357">
    <property type="component" value="Unassembled WGS sequence"/>
</dbReference>
<keyword evidence="1" id="KW-0812">Transmembrane</keyword>
<gene>
    <name evidence="2" type="ORF">MONBRDRAFT_28081</name>
</gene>
<sequence>MGAHERLRALMANNATASVVIPAIAAPLAYLAVYMFRYPVYLLHDADFGGTWTDVKTYVSIASVLGMALAKYPAILVISTLNPSQRWLFGGFLTYFEGRQSSEILNAALNGVVVFGSAAARAIGTSVLQYVAPSAMPLLVVIFFAPLYISMLYVLDAIPPPSRADEEARTMRRAMPAAERSRFLRRYGLGLAPVFLFYMLLLSFRSYRDFFAVDIYSHLLGRAPTSSDYILADWPGMGTLLALVPFSGALFDRLIAATGTPGTSIFLVFLGDGLAYVSTLATLASRLGVRNHENEGHTFVLVAMSIMPVIAGLALLAMLAFGWLLRRRHNEAGYIPVRQADDDFGADCHDAGDDIQERVERIELGNLGEPVPGRTPGTGEDAELKIRASAHVRQHVRRSSASAPISTSESRL</sequence>
<evidence type="ECO:0000313" key="2">
    <source>
        <dbReference type="EMBL" id="EDQ86729.1"/>
    </source>
</evidence>
<name>A9V752_MONBE</name>
<proteinExistence type="predicted"/>
<feature type="transmembrane region" description="Helical" evidence="1">
    <location>
        <begin position="299"/>
        <end position="325"/>
    </location>
</feature>
<keyword evidence="3" id="KW-1185">Reference proteome</keyword>
<evidence type="ECO:0000313" key="3">
    <source>
        <dbReference type="Proteomes" id="UP000001357"/>
    </source>
</evidence>